<feature type="domain" description="Cell wall-active antibiotics response LiaF-like C-terminal" evidence="2">
    <location>
        <begin position="124"/>
        <end position="210"/>
    </location>
</feature>
<sequence>MSTANEPRKRLSSAARQAATDALAAAYADGQLTTEEFDLRTKQAWGATYADEVEHLTADLDVPSNDDLLPQNMPYAPLAPKANTSRALSMVTGEPGGSAISVSVMSGVGRSGDWLVAPSHFSLALMGGTDLNLLKARFTEAHTRINTLALMGGIRIIVPEDVRVLSEGFALMGGFEIHDDKSVTISQHDLPANAPTLTIGGLALMGGVEVVRMARNADPK</sequence>
<dbReference type="KEGG" id="crie:AK829_00345"/>
<gene>
    <name evidence="3" type="ORF">AK829_00345</name>
</gene>
<dbReference type="Proteomes" id="UP000060016">
    <property type="component" value="Chromosome"/>
</dbReference>
<dbReference type="Pfam" id="PF08044">
    <property type="entry name" value="DUF1707"/>
    <property type="match status" value="1"/>
</dbReference>
<keyword evidence="4" id="KW-1185">Reference proteome</keyword>
<evidence type="ECO:0000259" key="1">
    <source>
        <dbReference type="Pfam" id="PF08044"/>
    </source>
</evidence>
<dbReference type="AlphaFoldDB" id="A0A0K1R8Y2"/>
<protein>
    <submittedName>
        <fullName evidence="3">Uncharacterized protein</fullName>
    </submittedName>
</protein>
<dbReference type="InterPro" id="IPR012551">
    <property type="entry name" value="DUF1707_SHOCT-like"/>
</dbReference>
<dbReference type="EMBL" id="CP012342">
    <property type="protein sequence ID" value="AKV57874.1"/>
    <property type="molecule type" value="Genomic_DNA"/>
</dbReference>
<dbReference type="Pfam" id="PF09922">
    <property type="entry name" value="LiaF-like_C"/>
    <property type="match status" value="1"/>
</dbReference>
<accession>A0A0K1R8Y2</accession>
<evidence type="ECO:0000313" key="4">
    <source>
        <dbReference type="Proteomes" id="UP000060016"/>
    </source>
</evidence>
<feature type="domain" description="DUF1707" evidence="1">
    <location>
        <begin position="10"/>
        <end position="60"/>
    </location>
</feature>
<evidence type="ECO:0000313" key="3">
    <source>
        <dbReference type="EMBL" id="AKV57874.1"/>
    </source>
</evidence>
<dbReference type="InterPro" id="IPR024425">
    <property type="entry name" value="LiaF-like_C"/>
</dbReference>
<dbReference type="RefSeq" id="WP_052203261.1">
    <property type="nucleotide sequence ID" value="NZ_CAUPGJ010000088.1"/>
</dbReference>
<dbReference type="STRING" id="156976.AK829_00345"/>
<evidence type="ECO:0000259" key="2">
    <source>
        <dbReference type="Pfam" id="PF09922"/>
    </source>
</evidence>
<dbReference type="PANTHER" id="PTHR40763:SF5">
    <property type="entry name" value="MEMBRANE PROTEIN"/>
    <property type="match status" value="1"/>
</dbReference>
<proteinExistence type="predicted"/>
<organism evidence="3 4">
    <name type="scientific">Corynebacterium riegelii</name>
    <dbReference type="NCBI Taxonomy" id="156976"/>
    <lineage>
        <taxon>Bacteria</taxon>
        <taxon>Bacillati</taxon>
        <taxon>Actinomycetota</taxon>
        <taxon>Actinomycetes</taxon>
        <taxon>Mycobacteriales</taxon>
        <taxon>Corynebacteriaceae</taxon>
        <taxon>Corynebacterium</taxon>
    </lineage>
</organism>
<name>A0A0K1R8Y2_9CORY</name>
<reference evidence="3 4" key="1">
    <citation type="submission" date="2015-08" db="EMBL/GenBank/DDBJ databases">
        <authorList>
            <person name="Babu N.S."/>
            <person name="Beckwith C.J."/>
            <person name="Beseler K.G."/>
            <person name="Brison A."/>
            <person name="Carone J.V."/>
            <person name="Caskin T.P."/>
            <person name="Diamond M."/>
            <person name="Durham M.E."/>
            <person name="Foxe J.M."/>
            <person name="Go M."/>
            <person name="Henderson B.A."/>
            <person name="Jones I.B."/>
            <person name="McGettigan J.A."/>
            <person name="Micheletti S.J."/>
            <person name="Nasrallah M.E."/>
            <person name="Ortiz D."/>
            <person name="Piller C.R."/>
            <person name="Privatt S.R."/>
            <person name="Schneider S.L."/>
            <person name="Sharp S."/>
            <person name="Smith T.C."/>
            <person name="Stanton J.D."/>
            <person name="Ullery H.E."/>
            <person name="Wilson R.J."/>
            <person name="Serrano M.G."/>
            <person name="Buck G."/>
            <person name="Lee V."/>
            <person name="Wang Y."/>
            <person name="Carvalho R."/>
            <person name="Voegtly L."/>
            <person name="Shi R."/>
            <person name="Duckworth R."/>
            <person name="Johnson A."/>
            <person name="Loviza R."/>
            <person name="Walstead R."/>
            <person name="Shah Z."/>
            <person name="Kiflezghi M."/>
            <person name="Wade K."/>
            <person name="Ball S.L."/>
            <person name="Bradley K.W."/>
            <person name="Asai D.J."/>
            <person name="Bowman C.A."/>
            <person name="Russell D.A."/>
            <person name="Pope W.H."/>
            <person name="Jacobs-Sera D."/>
            <person name="Hendrix R.W."/>
            <person name="Hatfull G.F."/>
        </authorList>
    </citation>
    <scope>NUCLEOTIDE SEQUENCE [LARGE SCALE GENOMIC DNA]</scope>
    <source>
        <strain evidence="3 4">PUDD_83A45</strain>
    </source>
</reference>
<dbReference type="PANTHER" id="PTHR40763">
    <property type="entry name" value="MEMBRANE PROTEIN-RELATED"/>
    <property type="match status" value="1"/>
</dbReference>
<dbReference type="PATRIC" id="fig|156976.3.peg.63"/>